<feature type="region of interest" description="Disordered" evidence="1">
    <location>
        <begin position="1"/>
        <end position="102"/>
    </location>
</feature>
<reference evidence="3" key="2">
    <citation type="submission" date="2025-08" db="UniProtKB">
        <authorList>
            <consortium name="RefSeq"/>
        </authorList>
    </citation>
    <scope>IDENTIFICATION</scope>
    <source>
        <tissue evidence="3">Young leaves</tissue>
    </source>
</reference>
<feature type="compositionally biased region" description="Basic and acidic residues" evidence="1">
    <location>
        <begin position="92"/>
        <end position="102"/>
    </location>
</feature>
<keyword evidence="2" id="KW-1185">Reference proteome</keyword>
<sequence>MGIKDGRPNCGPLGRRHAVRWTGRPNSSFQPFRGFRLSESNGRTDTSGPTGVPGTSRRLKLAKGSELRAEVGPDKPVRETPPLRHRAPSGELARHPPSPKDFHMEQSATIELDGISEVEYVANETPMVSYVDSDAILDGRRLHVKASQGCDVDSSQALCFLCVSDP</sequence>
<reference evidence="2" key="1">
    <citation type="journal article" date="2019" name="Nat. Commun.">
        <title>Genome-wide association mapping of date palm fruit traits.</title>
        <authorList>
            <person name="Hazzouri K.M."/>
            <person name="Gros-Balthazard M."/>
            <person name="Flowers J.M."/>
            <person name="Copetti D."/>
            <person name="Lemansour A."/>
            <person name="Lebrun M."/>
            <person name="Masmoudi K."/>
            <person name="Ferrand S."/>
            <person name="Dhar M.I."/>
            <person name="Fresquez Z.A."/>
            <person name="Rosas U."/>
            <person name="Zhang J."/>
            <person name="Talag J."/>
            <person name="Lee S."/>
            <person name="Kudrna D."/>
            <person name="Powell R.F."/>
            <person name="Leitch I.J."/>
            <person name="Krueger R.R."/>
            <person name="Wing R.A."/>
            <person name="Amiri K.M.A."/>
            <person name="Purugganan M.D."/>
        </authorList>
    </citation>
    <scope>NUCLEOTIDE SEQUENCE [LARGE SCALE GENOMIC DNA]</scope>
    <source>
        <strain evidence="2">cv. Khalas</strain>
    </source>
</reference>
<dbReference type="GeneID" id="120111738"/>
<protein>
    <submittedName>
        <fullName evidence="3">Protein CLP1 homolog</fullName>
    </submittedName>
</protein>
<feature type="compositionally biased region" description="Basic and acidic residues" evidence="1">
    <location>
        <begin position="63"/>
        <end position="82"/>
    </location>
</feature>
<proteinExistence type="predicted"/>
<evidence type="ECO:0000256" key="1">
    <source>
        <dbReference type="SAM" id="MobiDB-lite"/>
    </source>
</evidence>
<dbReference type="Proteomes" id="UP000228380">
    <property type="component" value="Chromosome 8"/>
</dbReference>
<name>A0A8B9AID6_PHODC</name>
<dbReference type="OrthoDB" id="1939099at2759"/>
<feature type="compositionally biased region" description="Polar residues" evidence="1">
    <location>
        <begin position="38"/>
        <end position="49"/>
    </location>
</feature>
<dbReference type="KEGG" id="pda:120111738"/>
<evidence type="ECO:0000313" key="3">
    <source>
        <dbReference type="RefSeq" id="XP_038985547.1"/>
    </source>
</evidence>
<gene>
    <name evidence="3" type="primary">LOC120111738</name>
</gene>
<accession>A0A8B9AID6</accession>
<organism evidence="2 3">
    <name type="scientific">Phoenix dactylifera</name>
    <name type="common">Date palm</name>
    <dbReference type="NCBI Taxonomy" id="42345"/>
    <lineage>
        <taxon>Eukaryota</taxon>
        <taxon>Viridiplantae</taxon>
        <taxon>Streptophyta</taxon>
        <taxon>Embryophyta</taxon>
        <taxon>Tracheophyta</taxon>
        <taxon>Spermatophyta</taxon>
        <taxon>Magnoliopsida</taxon>
        <taxon>Liliopsida</taxon>
        <taxon>Arecaceae</taxon>
        <taxon>Coryphoideae</taxon>
        <taxon>Phoeniceae</taxon>
        <taxon>Phoenix</taxon>
    </lineage>
</organism>
<dbReference type="RefSeq" id="XP_038985547.1">
    <property type="nucleotide sequence ID" value="XM_039129619.1"/>
</dbReference>
<dbReference type="AlphaFoldDB" id="A0A8B9AID6"/>
<evidence type="ECO:0000313" key="2">
    <source>
        <dbReference type="Proteomes" id="UP000228380"/>
    </source>
</evidence>